<name>A0AAV3UJ90_9EURY</name>
<evidence type="ECO:0008006" key="3">
    <source>
        <dbReference type="Google" id="ProtNLM"/>
    </source>
</evidence>
<reference evidence="1 2" key="1">
    <citation type="journal article" date="2019" name="Int. J. Syst. Evol. Microbiol.">
        <title>The Global Catalogue of Microorganisms (GCM) 10K type strain sequencing project: providing services to taxonomists for standard genome sequencing and annotation.</title>
        <authorList>
            <consortium name="The Broad Institute Genomics Platform"/>
            <consortium name="The Broad Institute Genome Sequencing Center for Infectious Disease"/>
            <person name="Wu L."/>
            <person name="Ma J."/>
        </authorList>
    </citation>
    <scope>NUCLEOTIDE SEQUENCE [LARGE SCALE GENOMIC DNA]</scope>
    <source>
        <strain evidence="1 2">JCM 17504</strain>
    </source>
</reference>
<proteinExistence type="predicted"/>
<dbReference type="Proteomes" id="UP001501729">
    <property type="component" value="Unassembled WGS sequence"/>
</dbReference>
<organism evidence="1 2">
    <name type="scientific">Haladaptatus pallidirubidus</name>
    <dbReference type="NCBI Taxonomy" id="1008152"/>
    <lineage>
        <taxon>Archaea</taxon>
        <taxon>Methanobacteriati</taxon>
        <taxon>Methanobacteriota</taxon>
        <taxon>Stenosarchaea group</taxon>
        <taxon>Halobacteria</taxon>
        <taxon>Halobacteriales</taxon>
        <taxon>Haladaptataceae</taxon>
        <taxon>Haladaptatus</taxon>
    </lineage>
</organism>
<evidence type="ECO:0000313" key="2">
    <source>
        <dbReference type="Proteomes" id="UP001501729"/>
    </source>
</evidence>
<dbReference type="SUPFAM" id="SSF53850">
    <property type="entry name" value="Periplasmic binding protein-like II"/>
    <property type="match status" value="1"/>
</dbReference>
<dbReference type="Gene3D" id="3.40.190.10">
    <property type="entry name" value="Periplasmic binding protein-like II"/>
    <property type="match status" value="1"/>
</dbReference>
<gene>
    <name evidence="1" type="ORF">GCM10025751_30120</name>
</gene>
<sequence>MLDGNNRTSRIDRRSFIAAAGAAGITGLAGCSGFGGFGGGNGGGSNGKQTIEYWTLFGGGDGKAMEKMVNKFNESHDDITINRQRLPWDQYYDKLYTALTGGKAPDLAVVHASQLAVYQDVLQPLGDLVNDETADGYVNSIWKQVQLNGDRLSLPLDTHPVGIYYNKSIFEEAGLDPEKPPTSAKAFTKACNTITSETDKQAFSPTPYGPGELLRIYLAFLRQSGGQLLNDDKTEAAFNNEKGVAVAKYFSNITGDWGWDKPEMSDNRWEKAFYAGDLAMVANGTWFYGPANDQDFEFGMFKPFVYPDGNQQYTWADSHTLAIPMNPNRSDAKQKAAAEAARWLTQETNIWGTDAGHLPASQSILESDDLRQSNVWNKTLSTFYEMADNNALAYVPRTSTVDTYQERITDNLAQIYSQQISPQKGIQQAAQGVNNALKNNN</sequence>
<evidence type="ECO:0000313" key="1">
    <source>
        <dbReference type="EMBL" id="GAA5053158.1"/>
    </source>
</evidence>
<protein>
    <recommendedName>
        <fullName evidence="3">Multiple sugar transport system substrate-binding protein</fullName>
    </recommendedName>
</protein>
<dbReference type="CDD" id="cd14748">
    <property type="entry name" value="PBP2_UgpB"/>
    <property type="match status" value="1"/>
</dbReference>
<dbReference type="PANTHER" id="PTHR43649:SF12">
    <property type="entry name" value="DIACETYLCHITOBIOSE BINDING PROTEIN DASA"/>
    <property type="match status" value="1"/>
</dbReference>
<dbReference type="AlphaFoldDB" id="A0AAV3UJ90"/>
<dbReference type="RefSeq" id="WP_227778194.1">
    <property type="nucleotide sequence ID" value="NZ_BAABKX010000013.1"/>
</dbReference>
<keyword evidence="2" id="KW-1185">Reference proteome</keyword>
<accession>A0AAV3UJ90</accession>
<dbReference type="EMBL" id="BAABKX010000013">
    <property type="protein sequence ID" value="GAA5053158.1"/>
    <property type="molecule type" value="Genomic_DNA"/>
</dbReference>
<dbReference type="Pfam" id="PF13416">
    <property type="entry name" value="SBP_bac_8"/>
    <property type="match status" value="1"/>
</dbReference>
<comment type="caution">
    <text evidence="1">The sequence shown here is derived from an EMBL/GenBank/DDBJ whole genome shotgun (WGS) entry which is preliminary data.</text>
</comment>
<dbReference type="PROSITE" id="PS51257">
    <property type="entry name" value="PROKAR_LIPOPROTEIN"/>
    <property type="match status" value="1"/>
</dbReference>
<dbReference type="InterPro" id="IPR050490">
    <property type="entry name" value="Bact_solute-bd_prot1"/>
</dbReference>
<dbReference type="InterPro" id="IPR006059">
    <property type="entry name" value="SBP"/>
</dbReference>
<dbReference type="PANTHER" id="PTHR43649">
    <property type="entry name" value="ARABINOSE-BINDING PROTEIN-RELATED"/>
    <property type="match status" value="1"/>
</dbReference>
<dbReference type="GeneID" id="68616934"/>